<comment type="similarity">
    <text evidence="1">Belongs to the low molecular weight phosphotyrosine protein phosphatase family.</text>
</comment>
<dbReference type="PRINTS" id="PR00719">
    <property type="entry name" value="LMWPTPASE"/>
</dbReference>
<dbReference type="SUPFAM" id="SSF52788">
    <property type="entry name" value="Phosphotyrosine protein phosphatases I"/>
    <property type="match status" value="1"/>
</dbReference>
<protein>
    <submittedName>
        <fullName evidence="6">Low molecular weight protein arginine phosphatase</fullName>
    </submittedName>
</protein>
<feature type="active site" description="Proton donor" evidence="4">
    <location>
        <position position="115"/>
    </location>
</feature>
<evidence type="ECO:0000256" key="4">
    <source>
        <dbReference type="PIRSR" id="PIRSR617867-1"/>
    </source>
</evidence>
<evidence type="ECO:0000259" key="5">
    <source>
        <dbReference type="SMART" id="SM00226"/>
    </source>
</evidence>
<feature type="active site" description="Nucleophile" evidence="4">
    <location>
        <position position="13"/>
    </location>
</feature>
<proteinExistence type="inferred from homology"/>
<dbReference type="AlphaFoldDB" id="A0A8J7GAM2"/>
<keyword evidence="3" id="KW-0904">Protein phosphatase</keyword>
<comment type="caution">
    <text evidence="6">The sequence shown here is derived from an EMBL/GenBank/DDBJ whole genome shotgun (WGS) entry which is preliminary data.</text>
</comment>
<dbReference type="PANTHER" id="PTHR11717">
    <property type="entry name" value="LOW MOLECULAR WEIGHT PROTEIN TYROSINE PHOSPHATASE"/>
    <property type="match status" value="1"/>
</dbReference>
<dbReference type="Pfam" id="PF01451">
    <property type="entry name" value="LMWPc"/>
    <property type="match status" value="1"/>
</dbReference>
<dbReference type="EMBL" id="JADKPV010000002">
    <property type="protein sequence ID" value="MBF4501075.1"/>
    <property type="molecule type" value="Genomic_DNA"/>
</dbReference>
<evidence type="ECO:0000256" key="1">
    <source>
        <dbReference type="ARBA" id="ARBA00011063"/>
    </source>
</evidence>
<feature type="domain" description="Phosphotyrosine protein phosphatase I" evidence="5">
    <location>
        <begin position="1"/>
        <end position="141"/>
    </location>
</feature>
<evidence type="ECO:0000313" key="7">
    <source>
        <dbReference type="Proteomes" id="UP000622653"/>
    </source>
</evidence>
<dbReference type="Gene3D" id="3.40.50.2300">
    <property type="match status" value="1"/>
</dbReference>
<keyword evidence="7" id="KW-1185">Reference proteome</keyword>
<evidence type="ECO:0000313" key="6">
    <source>
        <dbReference type="EMBL" id="MBF4501075.1"/>
    </source>
</evidence>
<dbReference type="InterPro" id="IPR023485">
    <property type="entry name" value="Ptyr_pPase"/>
</dbReference>
<gene>
    <name evidence="6" type="ORF">IRY55_06825</name>
</gene>
<dbReference type="Proteomes" id="UP000622653">
    <property type="component" value="Unassembled WGS sequence"/>
</dbReference>
<accession>A0A8J7GAM2</accession>
<organism evidence="6 7">
    <name type="scientific">Savagea serpentis</name>
    <dbReference type="NCBI Taxonomy" id="2785297"/>
    <lineage>
        <taxon>Bacteria</taxon>
        <taxon>Bacillati</taxon>
        <taxon>Bacillota</taxon>
        <taxon>Bacilli</taxon>
        <taxon>Bacillales</taxon>
        <taxon>Caryophanaceae</taxon>
        <taxon>Savagea</taxon>
    </lineage>
</organism>
<evidence type="ECO:0000256" key="2">
    <source>
        <dbReference type="ARBA" id="ARBA00022801"/>
    </source>
</evidence>
<dbReference type="CDD" id="cd16344">
    <property type="entry name" value="LMWPAP"/>
    <property type="match status" value="1"/>
</dbReference>
<dbReference type="InterPro" id="IPR050438">
    <property type="entry name" value="LMW_PTPase"/>
</dbReference>
<dbReference type="RefSeq" id="WP_194562552.1">
    <property type="nucleotide sequence ID" value="NZ_JADKPV010000002.1"/>
</dbReference>
<sequence length="145" mass="16573">MNILFVCTGNTCRSPMAEAILRAKNLPGVNVQSAGIFTQDGMPMSEHAYKLVTAHHYPYTKHSQMVRPELIQWADHILTMTQSHRNQLRQLYPEARERIETLAAFVGGEEQDIQDPYGGTYDTYETTFQQLTSYIERLHQKIGGQ</sequence>
<dbReference type="GO" id="GO:0004725">
    <property type="term" value="F:protein tyrosine phosphatase activity"/>
    <property type="evidence" value="ECO:0007669"/>
    <property type="project" value="InterPro"/>
</dbReference>
<dbReference type="InterPro" id="IPR036196">
    <property type="entry name" value="Ptyr_pPase_sf"/>
</dbReference>
<name>A0A8J7GAM2_9BACL</name>
<reference evidence="6" key="1">
    <citation type="submission" date="2020-11" db="EMBL/GenBank/DDBJ databases">
        <title>Multidrug resistant novel bacterium Savagea serpentis sp. nov., isolated from the scats of a vine snake (Ahaetulla nasuta).</title>
        <authorList>
            <person name="Venkata Ramana V."/>
            <person name="Vikas Patil S."/>
            <person name="Yogita Lugani V."/>
        </authorList>
    </citation>
    <scope>NUCLEOTIDE SEQUENCE</scope>
    <source>
        <strain evidence="6">SN6</strain>
    </source>
</reference>
<feature type="active site" description="Nucleophile" evidence="4">
    <location>
        <position position="7"/>
    </location>
</feature>
<evidence type="ECO:0000256" key="3">
    <source>
        <dbReference type="ARBA" id="ARBA00022912"/>
    </source>
</evidence>
<keyword evidence="2" id="KW-0378">Hydrolase</keyword>
<dbReference type="SMART" id="SM00226">
    <property type="entry name" value="LMWPc"/>
    <property type="match status" value="1"/>
</dbReference>
<dbReference type="InterPro" id="IPR017867">
    <property type="entry name" value="Tyr_phospatase_low_mol_wt"/>
</dbReference>
<dbReference type="PANTHER" id="PTHR11717:SF31">
    <property type="entry name" value="LOW MOLECULAR WEIGHT PROTEIN-TYROSINE-PHOSPHATASE ETP-RELATED"/>
    <property type="match status" value="1"/>
</dbReference>